<dbReference type="KEGG" id="dpd:Deipe_3456"/>
<keyword evidence="4" id="KW-0547">Nucleotide-binding</keyword>
<keyword evidence="3" id="KW-0479">Metal-binding</keyword>
<dbReference type="eggNOG" id="COG0746">
    <property type="taxonomic scope" value="Bacteria"/>
</dbReference>
<protein>
    <submittedName>
        <fullName evidence="9">Molybdopterin-guanine dinucleotide biosynthesis protein A</fullName>
    </submittedName>
</protein>
<dbReference type="InterPro" id="IPR025877">
    <property type="entry name" value="MobA-like_NTP_Trfase"/>
</dbReference>
<dbReference type="Pfam" id="PF12804">
    <property type="entry name" value="NTP_transf_3"/>
    <property type="match status" value="1"/>
</dbReference>
<dbReference type="AlphaFoldDB" id="L0A612"/>
<accession>L0A612</accession>
<dbReference type="PATRIC" id="fig|937777.3.peg.3469"/>
<keyword evidence="2" id="KW-0808">Transferase</keyword>
<evidence type="ECO:0000313" key="10">
    <source>
        <dbReference type="Proteomes" id="UP000010467"/>
    </source>
</evidence>
<keyword evidence="1" id="KW-0963">Cytoplasm</keyword>
<dbReference type="GO" id="GO:0046872">
    <property type="term" value="F:metal ion binding"/>
    <property type="evidence" value="ECO:0007669"/>
    <property type="project" value="UniProtKB-KW"/>
</dbReference>
<feature type="domain" description="MobA-like NTP transferase" evidence="8">
    <location>
        <begin position="5"/>
        <end position="155"/>
    </location>
</feature>
<dbReference type="GO" id="GO:0016779">
    <property type="term" value="F:nucleotidyltransferase activity"/>
    <property type="evidence" value="ECO:0007669"/>
    <property type="project" value="TreeGrafter"/>
</dbReference>
<dbReference type="HOGENOM" id="CLU_055597_3_1_0"/>
<dbReference type="OrthoDB" id="9788394at2"/>
<dbReference type="InterPro" id="IPR029044">
    <property type="entry name" value="Nucleotide-diphossugar_trans"/>
</dbReference>
<dbReference type="STRING" id="937777.Deipe_3456"/>
<dbReference type="PANTHER" id="PTHR19136:SF81">
    <property type="entry name" value="MOLYBDENUM COFACTOR GUANYLYLTRANSFERASE"/>
    <property type="match status" value="1"/>
</dbReference>
<dbReference type="GO" id="GO:0005525">
    <property type="term" value="F:GTP binding"/>
    <property type="evidence" value="ECO:0007669"/>
    <property type="project" value="UniProtKB-KW"/>
</dbReference>
<evidence type="ECO:0000256" key="2">
    <source>
        <dbReference type="ARBA" id="ARBA00022679"/>
    </source>
</evidence>
<dbReference type="SUPFAM" id="SSF53448">
    <property type="entry name" value="Nucleotide-diphospho-sugar transferases"/>
    <property type="match status" value="1"/>
</dbReference>
<dbReference type="PANTHER" id="PTHR19136">
    <property type="entry name" value="MOLYBDENUM COFACTOR GUANYLYLTRANSFERASE"/>
    <property type="match status" value="1"/>
</dbReference>
<keyword evidence="10" id="KW-1185">Reference proteome</keyword>
<reference evidence="10" key="1">
    <citation type="submission" date="2012-03" db="EMBL/GenBank/DDBJ databases">
        <title>Complete sequence of chromosome of Deinococcus peraridilitoris DSM 19664.</title>
        <authorList>
            <person name="Lucas S."/>
            <person name="Copeland A."/>
            <person name="Lapidus A."/>
            <person name="Glavina del Rio T."/>
            <person name="Dalin E."/>
            <person name="Tice H."/>
            <person name="Bruce D."/>
            <person name="Goodwin L."/>
            <person name="Pitluck S."/>
            <person name="Peters L."/>
            <person name="Mikhailova N."/>
            <person name="Lu M."/>
            <person name="Kyrpides N."/>
            <person name="Mavromatis K."/>
            <person name="Ivanova N."/>
            <person name="Brettin T."/>
            <person name="Detter J.C."/>
            <person name="Han C."/>
            <person name="Larimer F."/>
            <person name="Land M."/>
            <person name="Hauser L."/>
            <person name="Markowitz V."/>
            <person name="Cheng J.-F."/>
            <person name="Hugenholtz P."/>
            <person name="Woyke T."/>
            <person name="Wu D."/>
            <person name="Pukall R."/>
            <person name="Steenblock K."/>
            <person name="Brambilla E."/>
            <person name="Klenk H.-P."/>
            <person name="Eisen J.A."/>
        </authorList>
    </citation>
    <scope>NUCLEOTIDE SEQUENCE [LARGE SCALE GENOMIC DNA]</scope>
    <source>
        <strain evidence="10">DSM 19664 / LMG 22246 / CIP 109416 / KR-200</strain>
    </source>
</reference>
<dbReference type="CDD" id="cd02503">
    <property type="entry name" value="MobA"/>
    <property type="match status" value="1"/>
</dbReference>
<keyword evidence="6" id="KW-0342">GTP-binding</keyword>
<dbReference type="Gene3D" id="3.90.550.10">
    <property type="entry name" value="Spore Coat Polysaccharide Biosynthesis Protein SpsA, Chain A"/>
    <property type="match status" value="1"/>
</dbReference>
<evidence type="ECO:0000256" key="5">
    <source>
        <dbReference type="ARBA" id="ARBA00022842"/>
    </source>
</evidence>
<keyword evidence="7" id="KW-0501">Molybdenum cofactor biosynthesis</keyword>
<evidence type="ECO:0000259" key="8">
    <source>
        <dbReference type="Pfam" id="PF12804"/>
    </source>
</evidence>
<evidence type="ECO:0000256" key="4">
    <source>
        <dbReference type="ARBA" id="ARBA00022741"/>
    </source>
</evidence>
<name>L0A612_DEIPD</name>
<proteinExistence type="predicted"/>
<sequence>MDLAAAITAGGASRRFGADKARHLWQGRTLLEHVAGSLEMCSPKLLIAPPGKYDLPSWRTIPDGRPGEGPLAGLESALSEVPGWLAFAAVDLPHLTPLFWQLLARQRCHHALAVCPLDHDGRPQPLAALYHANLLPAVSRLLDSGERRLREVLTASETCFLPWPALADLGASLFHNVNYPADAP</sequence>
<evidence type="ECO:0000256" key="6">
    <source>
        <dbReference type="ARBA" id="ARBA00023134"/>
    </source>
</evidence>
<organism evidence="9 10">
    <name type="scientific">Deinococcus peraridilitoris (strain DSM 19664 / LMG 22246 / CIP 109416 / KR-200)</name>
    <dbReference type="NCBI Taxonomy" id="937777"/>
    <lineage>
        <taxon>Bacteria</taxon>
        <taxon>Thermotogati</taxon>
        <taxon>Deinococcota</taxon>
        <taxon>Deinococci</taxon>
        <taxon>Deinococcales</taxon>
        <taxon>Deinococcaceae</taxon>
        <taxon>Deinococcus</taxon>
    </lineage>
</organism>
<dbReference type="EMBL" id="CP003382">
    <property type="protein sequence ID" value="AFZ68889.1"/>
    <property type="molecule type" value="Genomic_DNA"/>
</dbReference>
<evidence type="ECO:0000313" key="9">
    <source>
        <dbReference type="EMBL" id="AFZ68889.1"/>
    </source>
</evidence>
<dbReference type="GO" id="GO:0006777">
    <property type="term" value="P:Mo-molybdopterin cofactor biosynthetic process"/>
    <property type="evidence" value="ECO:0007669"/>
    <property type="project" value="UniProtKB-KW"/>
</dbReference>
<dbReference type="RefSeq" id="WP_015237187.1">
    <property type="nucleotide sequence ID" value="NC_019793.1"/>
</dbReference>
<gene>
    <name evidence="9" type="ordered locus">Deipe_3456</name>
</gene>
<dbReference type="Proteomes" id="UP000010467">
    <property type="component" value="Chromosome"/>
</dbReference>
<evidence type="ECO:0000256" key="3">
    <source>
        <dbReference type="ARBA" id="ARBA00022723"/>
    </source>
</evidence>
<evidence type="ECO:0000256" key="1">
    <source>
        <dbReference type="ARBA" id="ARBA00022490"/>
    </source>
</evidence>
<evidence type="ECO:0000256" key="7">
    <source>
        <dbReference type="ARBA" id="ARBA00023150"/>
    </source>
</evidence>
<dbReference type="InterPro" id="IPR013482">
    <property type="entry name" value="Molybde_CF_guanTrfase"/>
</dbReference>
<keyword evidence="5" id="KW-0460">Magnesium</keyword>